<dbReference type="Pfam" id="PF00078">
    <property type="entry name" value="RVT_1"/>
    <property type="match status" value="1"/>
</dbReference>
<dbReference type="PANTHER" id="PTHR24559">
    <property type="entry name" value="TRANSPOSON TY3-I GAG-POL POLYPROTEIN"/>
    <property type="match status" value="1"/>
</dbReference>
<evidence type="ECO:0000313" key="2">
    <source>
        <dbReference type="EMBL" id="KAL0402259.1"/>
    </source>
</evidence>
<dbReference type="SUPFAM" id="SSF56672">
    <property type="entry name" value="DNA/RNA polymerases"/>
    <property type="match status" value="1"/>
</dbReference>
<protein>
    <submittedName>
        <fullName evidence="2">Transposon Tf2-12 polyprotein</fullName>
    </submittedName>
</protein>
<comment type="caution">
    <text evidence="2">The sequence shown here is derived from an EMBL/GenBank/DDBJ whole genome shotgun (WGS) entry which is preliminary data.</text>
</comment>
<sequence>MIDSTTSHEALSFIDGSSGYNQIRMAPADEELTAFYTPKGIYCYKIMPFGLKNSSATYQRAIQRIFDDMLHNNIESYIDDLVVKSKKQVDHLYDLRKVFECLRRYQLKMNLSKCAFGVTSRKYFGFIVRQRGIEIEQTKIDAILRIPGPRNIHELKNLQEKLAYLQSIHLVSKANPLKYVMMKPVLLDMLARWYLQLQQFEITYVLQKAVKRQVLADFLADHSMTVEWKLSDDLPDEDILVIEITPPWKMYFDGASHK</sequence>
<reference evidence="2" key="1">
    <citation type="submission" date="2020-06" db="EMBL/GenBank/DDBJ databases">
        <authorList>
            <person name="Li T."/>
            <person name="Hu X."/>
            <person name="Zhang T."/>
            <person name="Song X."/>
            <person name="Zhang H."/>
            <person name="Dai N."/>
            <person name="Sheng W."/>
            <person name="Hou X."/>
            <person name="Wei L."/>
        </authorList>
    </citation>
    <scope>NUCLEOTIDE SEQUENCE</scope>
    <source>
        <strain evidence="2">KEN1</strain>
        <tissue evidence="2">Leaf</tissue>
    </source>
</reference>
<feature type="domain" description="Reverse transcriptase" evidence="1">
    <location>
        <begin position="1"/>
        <end position="128"/>
    </location>
</feature>
<name>A0AAW2TCU9_9LAMI</name>
<gene>
    <name evidence="2" type="ORF">Slati_4255800</name>
</gene>
<dbReference type="Gene3D" id="3.30.70.270">
    <property type="match status" value="1"/>
</dbReference>
<dbReference type="Gene3D" id="3.10.10.10">
    <property type="entry name" value="HIV Type 1 Reverse Transcriptase, subunit A, domain 1"/>
    <property type="match status" value="1"/>
</dbReference>
<proteinExistence type="predicted"/>
<dbReference type="AlphaFoldDB" id="A0AAW2TCU9"/>
<dbReference type="InterPro" id="IPR043502">
    <property type="entry name" value="DNA/RNA_pol_sf"/>
</dbReference>
<reference evidence="2" key="2">
    <citation type="journal article" date="2024" name="Plant">
        <title>Genomic evolution and insights into agronomic trait innovations of Sesamum species.</title>
        <authorList>
            <person name="Miao H."/>
            <person name="Wang L."/>
            <person name="Qu L."/>
            <person name="Liu H."/>
            <person name="Sun Y."/>
            <person name="Le M."/>
            <person name="Wang Q."/>
            <person name="Wei S."/>
            <person name="Zheng Y."/>
            <person name="Lin W."/>
            <person name="Duan Y."/>
            <person name="Cao H."/>
            <person name="Xiong S."/>
            <person name="Wang X."/>
            <person name="Wei L."/>
            <person name="Li C."/>
            <person name="Ma Q."/>
            <person name="Ju M."/>
            <person name="Zhao R."/>
            <person name="Li G."/>
            <person name="Mu C."/>
            <person name="Tian Q."/>
            <person name="Mei H."/>
            <person name="Zhang T."/>
            <person name="Gao T."/>
            <person name="Zhang H."/>
        </authorList>
    </citation>
    <scope>NUCLEOTIDE SEQUENCE</scope>
    <source>
        <strain evidence="2">KEN1</strain>
    </source>
</reference>
<dbReference type="PANTHER" id="PTHR24559:SF439">
    <property type="entry name" value="RETROTRANSPOSON, UNCLASSIFIED-LIKE PROTEIN"/>
    <property type="match status" value="1"/>
</dbReference>
<dbReference type="InterPro" id="IPR000477">
    <property type="entry name" value="RT_dom"/>
</dbReference>
<dbReference type="InterPro" id="IPR043128">
    <property type="entry name" value="Rev_trsase/Diguanyl_cyclase"/>
</dbReference>
<accession>A0AAW2TCU9</accession>
<organism evidence="2">
    <name type="scientific">Sesamum latifolium</name>
    <dbReference type="NCBI Taxonomy" id="2727402"/>
    <lineage>
        <taxon>Eukaryota</taxon>
        <taxon>Viridiplantae</taxon>
        <taxon>Streptophyta</taxon>
        <taxon>Embryophyta</taxon>
        <taxon>Tracheophyta</taxon>
        <taxon>Spermatophyta</taxon>
        <taxon>Magnoliopsida</taxon>
        <taxon>eudicotyledons</taxon>
        <taxon>Gunneridae</taxon>
        <taxon>Pentapetalae</taxon>
        <taxon>asterids</taxon>
        <taxon>lamiids</taxon>
        <taxon>Lamiales</taxon>
        <taxon>Pedaliaceae</taxon>
        <taxon>Sesamum</taxon>
    </lineage>
</organism>
<dbReference type="EMBL" id="JACGWN010000015">
    <property type="protein sequence ID" value="KAL0402259.1"/>
    <property type="molecule type" value="Genomic_DNA"/>
</dbReference>
<dbReference type="CDD" id="cd01647">
    <property type="entry name" value="RT_LTR"/>
    <property type="match status" value="1"/>
</dbReference>
<dbReference type="InterPro" id="IPR053134">
    <property type="entry name" value="RNA-dir_DNA_polymerase"/>
</dbReference>
<evidence type="ECO:0000259" key="1">
    <source>
        <dbReference type="PROSITE" id="PS50878"/>
    </source>
</evidence>
<dbReference type="PROSITE" id="PS50878">
    <property type="entry name" value="RT_POL"/>
    <property type="match status" value="1"/>
</dbReference>